<sequence length="96" mass="10335">MSMAVLGRGEARTALILESVLSTAAVVWWSALVWAHRDALYAVPDAVALTLTVALSLLVTWAVWLRAGRLRSANLALVAVRGVAVLTLSLWLLQDL</sequence>
<keyword evidence="3" id="KW-1185">Reference proteome</keyword>
<organism evidence="2 3">
    <name type="scientific">Streptomyces hokutonensis</name>
    <dbReference type="NCBI Taxonomy" id="1306990"/>
    <lineage>
        <taxon>Bacteria</taxon>
        <taxon>Bacillati</taxon>
        <taxon>Actinomycetota</taxon>
        <taxon>Actinomycetes</taxon>
        <taxon>Kitasatosporales</taxon>
        <taxon>Streptomycetaceae</taxon>
        <taxon>Streptomyces</taxon>
    </lineage>
</organism>
<keyword evidence="1" id="KW-0472">Membrane</keyword>
<evidence type="ECO:0000313" key="2">
    <source>
        <dbReference type="EMBL" id="MFE9602666.1"/>
    </source>
</evidence>
<reference evidence="2 3" key="1">
    <citation type="submission" date="2024-10" db="EMBL/GenBank/DDBJ databases">
        <title>The Natural Products Discovery Center: Release of the First 8490 Sequenced Strains for Exploring Actinobacteria Biosynthetic Diversity.</title>
        <authorList>
            <person name="Kalkreuter E."/>
            <person name="Kautsar S.A."/>
            <person name="Yang D."/>
            <person name="Bader C.D."/>
            <person name="Teijaro C.N."/>
            <person name="Fluegel L."/>
            <person name="Davis C.M."/>
            <person name="Simpson J.R."/>
            <person name="Lauterbach L."/>
            <person name="Steele A.D."/>
            <person name="Gui C."/>
            <person name="Meng S."/>
            <person name="Li G."/>
            <person name="Viehrig K."/>
            <person name="Ye F."/>
            <person name="Su P."/>
            <person name="Kiefer A.F."/>
            <person name="Nichols A."/>
            <person name="Cepeda A.J."/>
            <person name="Yan W."/>
            <person name="Fan B."/>
            <person name="Jiang Y."/>
            <person name="Adhikari A."/>
            <person name="Zheng C.-J."/>
            <person name="Schuster L."/>
            <person name="Cowan T.M."/>
            <person name="Smanski M.J."/>
            <person name="Chevrette M.G."/>
            <person name="De Carvalho L.P.S."/>
            <person name="Shen B."/>
        </authorList>
    </citation>
    <scope>NUCLEOTIDE SEQUENCE [LARGE SCALE GENOMIC DNA]</scope>
    <source>
        <strain evidence="2 3">NPDC006488</strain>
    </source>
</reference>
<feature type="transmembrane region" description="Helical" evidence="1">
    <location>
        <begin position="12"/>
        <end position="34"/>
    </location>
</feature>
<name>A0ABW6M949_9ACTN</name>
<keyword evidence="1" id="KW-0812">Transmembrane</keyword>
<accession>A0ABW6M949</accession>
<evidence type="ECO:0000256" key="1">
    <source>
        <dbReference type="SAM" id="Phobius"/>
    </source>
</evidence>
<dbReference type="Proteomes" id="UP001601303">
    <property type="component" value="Unassembled WGS sequence"/>
</dbReference>
<evidence type="ECO:0000313" key="3">
    <source>
        <dbReference type="Proteomes" id="UP001601303"/>
    </source>
</evidence>
<comment type="caution">
    <text evidence="2">The sequence shown here is derived from an EMBL/GenBank/DDBJ whole genome shotgun (WGS) entry which is preliminary data.</text>
</comment>
<protein>
    <recommendedName>
        <fullName evidence="4">Integral membrane protein</fullName>
    </recommendedName>
</protein>
<dbReference type="RefSeq" id="WP_388110720.1">
    <property type="nucleotide sequence ID" value="NZ_JBIAHM010000011.1"/>
</dbReference>
<evidence type="ECO:0008006" key="4">
    <source>
        <dbReference type="Google" id="ProtNLM"/>
    </source>
</evidence>
<feature type="transmembrane region" description="Helical" evidence="1">
    <location>
        <begin position="46"/>
        <end position="65"/>
    </location>
</feature>
<dbReference type="EMBL" id="JBIAHM010000011">
    <property type="protein sequence ID" value="MFE9602666.1"/>
    <property type="molecule type" value="Genomic_DNA"/>
</dbReference>
<keyword evidence="1" id="KW-1133">Transmembrane helix</keyword>
<gene>
    <name evidence="2" type="ORF">ACFYNQ_29395</name>
</gene>
<feature type="transmembrane region" description="Helical" evidence="1">
    <location>
        <begin position="72"/>
        <end position="93"/>
    </location>
</feature>
<proteinExistence type="predicted"/>